<evidence type="ECO:0000313" key="2">
    <source>
        <dbReference type="Proteomes" id="UP000244890"/>
    </source>
</evidence>
<dbReference type="EMBL" id="CP021886">
    <property type="protein sequence ID" value="AWI33812.1"/>
    <property type="molecule type" value="Genomic_DNA"/>
</dbReference>
<accession>A0A2U8FC66</accession>
<gene>
    <name evidence="1" type="ORF">CDV25_02815</name>
</gene>
<reference evidence="1 2" key="1">
    <citation type="submission" date="2017-06" db="EMBL/GenBank/DDBJ databases">
        <title>Complete genome of Helicobacter apodemus.</title>
        <authorList>
            <person name="Cho S."/>
        </authorList>
    </citation>
    <scope>NUCLEOTIDE SEQUENCE [LARGE SCALE GENOMIC DNA]</scope>
    <source>
        <strain evidence="2">SNUVETPUB-15-01</strain>
    </source>
</reference>
<dbReference type="AlphaFoldDB" id="A0A2U8FC66"/>
<protein>
    <submittedName>
        <fullName evidence="1">Uncharacterized protein</fullName>
    </submittedName>
</protein>
<name>A0A2U8FC66_9HELI</name>
<dbReference type="RefSeq" id="WP_108910683.1">
    <property type="nucleotide sequence ID" value="NZ_CP021886.1"/>
</dbReference>
<organism evidence="1 2">
    <name type="scientific">Helicobacter apodemus</name>
    <dbReference type="NCBI Taxonomy" id="135569"/>
    <lineage>
        <taxon>Bacteria</taxon>
        <taxon>Pseudomonadati</taxon>
        <taxon>Campylobacterota</taxon>
        <taxon>Epsilonproteobacteria</taxon>
        <taxon>Campylobacterales</taxon>
        <taxon>Helicobacteraceae</taxon>
        <taxon>Helicobacter</taxon>
    </lineage>
</organism>
<sequence>MKKTLLKMLLVAGISVYSYGNIDYNQSNDSFNVLQKYETIKTNENKQNTKNIIASAESKSGLVRRCVSMKIGRRICFLVWKPII</sequence>
<evidence type="ECO:0000313" key="1">
    <source>
        <dbReference type="EMBL" id="AWI33812.1"/>
    </source>
</evidence>
<proteinExistence type="predicted"/>
<dbReference type="Proteomes" id="UP000244890">
    <property type="component" value="Chromosome"/>
</dbReference>
<dbReference type="KEGG" id="had:CDV25_02815"/>